<name>A0AAW0F2I1_9TRYP</name>
<proteinExistence type="predicted"/>
<evidence type="ECO:0000313" key="2">
    <source>
        <dbReference type="EMBL" id="KAK7199278.1"/>
    </source>
</evidence>
<organism evidence="2 3">
    <name type="scientific">Novymonas esmeraldas</name>
    <dbReference type="NCBI Taxonomy" id="1808958"/>
    <lineage>
        <taxon>Eukaryota</taxon>
        <taxon>Discoba</taxon>
        <taxon>Euglenozoa</taxon>
        <taxon>Kinetoplastea</taxon>
        <taxon>Metakinetoplastina</taxon>
        <taxon>Trypanosomatida</taxon>
        <taxon>Trypanosomatidae</taxon>
        <taxon>Novymonas</taxon>
    </lineage>
</organism>
<feature type="compositionally biased region" description="Basic and acidic residues" evidence="1">
    <location>
        <begin position="47"/>
        <end position="67"/>
    </location>
</feature>
<protein>
    <submittedName>
        <fullName evidence="2">Uncharacterized protein</fullName>
    </submittedName>
</protein>
<feature type="compositionally biased region" description="Basic and acidic residues" evidence="1">
    <location>
        <begin position="199"/>
        <end position="209"/>
    </location>
</feature>
<evidence type="ECO:0000256" key="1">
    <source>
        <dbReference type="SAM" id="MobiDB-lite"/>
    </source>
</evidence>
<gene>
    <name evidence="2" type="ORF">NESM_000898800</name>
</gene>
<feature type="region of interest" description="Disordered" evidence="1">
    <location>
        <begin position="128"/>
        <end position="221"/>
    </location>
</feature>
<feature type="compositionally biased region" description="Polar residues" evidence="1">
    <location>
        <begin position="35"/>
        <end position="46"/>
    </location>
</feature>
<dbReference type="Proteomes" id="UP001430356">
    <property type="component" value="Unassembled WGS sequence"/>
</dbReference>
<feature type="compositionally biased region" description="Low complexity" evidence="1">
    <location>
        <begin position="141"/>
        <end position="154"/>
    </location>
</feature>
<dbReference type="EMBL" id="JAECZO010000270">
    <property type="protein sequence ID" value="KAK7199278.1"/>
    <property type="molecule type" value="Genomic_DNA"/>
</dbReference>
<reference evidence="2 3" key="1">
    <citation type="journal article" date="2021" name="MBio">
        <title>A New Model Trypanosomatid, Novymonas esmeraldas: Genomic Perception of Its 'Candidatus Pandoraea novymonadis' Endosymbiont.</title>
        <authorList>
            <person name="Zakharova A."/>
            <person name="Saura A."/>
            <person name="Butenko A."/>
            <person name="Podesvova L."/>
            <person name="Warmusova S."/>
            <person name="Kostygov A.Y."/>
            <person name="Nenarokova A."/>
            <person name="Lukes J."/>
            <person name="Opperdoes F.R."/>
            <person name="Yurchenko V."/>
        </authorList>
    </citation>
    <scope>NUCLEOTIDE SEQUENCE [LARGE SCALE GENOMIC DNA]</scope>
    <source>
        <strain evidence="2 3">E262AT.01</strain>
    </source>
</reference>
<evidence type="ECO:0000313" key="3">
    <source>
        <dbReference type="Proteomes" id="UP001430356"/>
    </source>
</evidence>
<feature type="compositionally biased region" description="Basic and acidic residues" evidence="1">
    <location>
        <begin position="277"/>
        <end position="300"/>
    </location>
</feature>
<sequence length="474" mass="52389">MPPVTRPVRTRLELSLSSSREHGSRSATRDRKAAPSSSAQGSQRQYSDLDRNNGRAGGRRDGEDTSSARRAPVLPHTFLTHEVSSAAYRKLPRAREVESLAEEESILRKWENWSTRMGEQLALEGTVPAVASGRNTPRNGSFRSVSQFSSRSMSHQQPPGVRGSSPLRRCNADASTRCSSRSRSPHSSVGSEKVVPFKVGERLTESAERRRQRPKSTRASRELLFRRALGLGEQDSASGLGDSFAHSTHQPPPLLGPLDTEIDRHPGISERASAARQSERDAETEASLQRERVEKSEMLDKEWTRQAKELLGSHQRPAALIPSVQDPVCNGKEVVSPSSAAVVERVACVPVLTKWHLPLGDLEHMRCVTDVELALEKTPVPFTGVCRKRSPDGGPLNNSPACENDSSAPLVGHLLDRSAFNIVFVDHHVDDDQMSAYGIEVPPREEHHPHVLPDWDESRRRFAPTPLESSQEFL</sequence>
<accession>A0AAW0F2I1</accession>
<comment type="caution">
    <text evidence="2">The sequence shown here is derived from an EMBL/GenBank/DDBJ whole genome shotgun (WGS) entry which is preliminary data.</text>
</comment>
<keyword evidence="3" id="KW-1185">Reference proteome</keyword>
<dbReference type="AlphaFoldDB" id="A0AAW0F2I1"/>
<feature type="region of interest" description="Disordered" evidence="1">
    <location>
        <begin position="1"/>
        <end position="78"/>
    </location>
</feature>
<feature type="compositionally biased region" description="Basic and acidic residues" evidence="1">
    <location>
        <begin position="19"/>
        <end position="33"/>
    </location>
</feature>
<feature type="region of interest" description="Disordered" evidence="1">
    <location>
        <begin position="234"/>
        <end position="300"/>
    </location>
</feature>
<feature type="compositionally biased region" description="Low complexity" evidence="1">
    <location>
        <begin position="175"/>
        <end position="191"/>
    </location>
</feature>